<protein>
    <submittedName>
        <fullName evidence="5">M-domain IgG blocking protein</fullName>
    </submittedName>
</protein>
<evidence type="ECO:0000256" key="1">
    <source>
        <dbReference type="SAM" id="MobiDB-lite"/>
    </source>
</evidence>
<dbReference type="AlphaFoldDB" id="A0A0F6CLI3"/>
<dbReference type="HOGENOM" id="CLU_461396_0_0_14"/>
<evidence type="ECO:0000313" key="6">
    <source>
        <dbReference type="Proteomes" id="UP000018735"/>
    </source>
</evidence>
<feature type="region of interest" description="Disordered" evidence="1">
    <location>
        <begin position="53"/>
        <end position="113"/>
    </location>
</feature>
<dbReference type="InterPro" id="IPR058860">
    <property type="entry name" value="MIB_M2"/>
</dbReference>
<reference evidence="5 6" key="1">
    <citation type="journal article" date="2011" name="PLoS ONE">
        <title>Core proteome of the minimal cell: comparative proteomics of three mollicute species.</title>
        <authorList>
            <person name="Fisunov G.Y."/>
            <person name="Alexeev D.G."/>
            <person name="Bazaleev N.A."/>
            <person name="Ladygina V.G."/>
            <person name="Galyamina M.A."/>
            <person name="Kondratov I.G."/>
            <person name="Zhukova N.A."/>
            <person name="Serebryakova M.V."/>
            <person name="Demina I.A."/>
            <person name="Govorun V.M."/>
        </authorList>
    </citation>
    <scope>NUCLEOTIDE SEQUENCE [LARGE SCALE GENOMIC DNA]</scope>
    <source>
        <strain evidence="5 6">S6</strain>
    </source>
</reference>
<proteinExistence type="predicted"/>
<keyword evidence="2" id="KW-0732">Signal</keyword>
<evidence type="ECO:0000259" key="3">
    <source>
        <dbReference type="Pfam" id="PF26360"/>
    </source>
</evidence>
<dbReference type="Pfam" id="PF26360">
    <property type="entry name" value="MIB_M1"/>
    <property type="match status" value="1"/>
</dbReference>
<accession>A0A0F6CLI3</accession>
<sequence>MLNSKKRKIIKIVALSTSSLAIASGTTLGILYSQNSGSSNDTLVQRQNKVTLDGNGKAQDAYNSNRDNNLPDTPTPPVTKAPVVQEQPKPEKKPEPTPQPKPQPRPVDPNDKFAQTTNINYVTYDKPDYRLDATTPQQPNDPTKAVLDSAQTQALYERTKASISKARAALEKARAKGVAGADDLEAKQTFLKESGYSTNPDFYDIVWKGLFTETIRGKKKIDWLLESLNSFYNYSFLMSEAKANRTWRININMDFTVNVSFGYLNEGDNPVIKYYKDVYRHRVLGTPNKWAVDNPRDILEGNFSGWVKTDKTSEFINDAKYGITADDGITVRHYTPGDTKDSYYADKKPINVFVLDVDKTSGYQKFIDFLNKAKDTTSEIGVVLQNVGKTHTNRNVYDIIKALPNNVATLTVFFENSDTTSLLALENRHLKELNIYTTGQVNSGLWAINPLALKHINFIPSLLAYNVGGYGEGIVVASTPIIGKLKFDRNDDYKRVQEGLDIAKARRSERIFQGNFQGEGAKPVAWDFSSAPIIRTLQNIDVHDAELRELTLSSELIDTDEHGNMLVTYNLSEFNHAQFDRALRYVSISPDRYIYFGKGTEILQPESLILKGEANQLEQGSVIELTQFIHYATTGGAFKKVYTSSQSVADAINSAAAGWRTKPQVIVVSASELEKFKPKIFHVDPSLNSIGQPLNKTNQNS</sequence>
<evidence type="ECO:0000259" key="4">
    <source>
        <dbReference type="Pfam" id="PF26364"/>
    </source>
</evidence>
<dbReference type="InterPro" id="IPR030941">
    <property type="entry name" value="Predic_Ig_block"/>
</dbReference>
<name>A0A0F6CLI3_MYCGL</name>
<dbReference type="EMBL" id="CP006916">
    <property type="protein sequence ID" value="AHB99955.1"/>
    <property type="molecule type" value="Genomic_DNA"/>
</dbReference>
<dbReference type="InterPro" id="IPR030942">
    <property type="entry name" value="Mycoplas_M_dom"/>
</dbReference>
<dbReference type="NCBIfam" id="TIGR04524">
    <property type="entry name" value="mycoplas_M_dom"/>
    <property type="match status" value="1"/>
</dbReference>
<dbReference type="Proteomes" id="UP000018735">
    <property type="component" value="Chromosome"/>
</dbReference>
<feature type="signal peptide" evidence="2">
    <location>
        <begin position="1"/>
        <end position="23"/>
    </location>
</feature>
<feature type="domain" description="IgG-blocking virulence" evidence="3">
    <location>
        <begin position="272"/>
        <end position="467"/>
    </location>
</feature>
<dbReference type="Pfam" id="PF26364">
    <property type="entry name" value="MIB_M2"/>
    <property type="match status" value="1"/>
</dbReference>
<dbReference type="KEGG" id="mgz:GCW_03990"/>
<feature type="chain" id="PRO_5002501492" evidence="2">
    <location>
        <begin position="24"/>
        <end position="701"/>
    </location>
</feature>
<feature type="domain" description="Mycoplasma immunoglobulin binding protein M2" evidence="4">
    <location>
        <begin position="484"/>
        <end position="656"/>
    </location>
</feature>
<dbReference type="NCBIfam" id="TIGR04526">
    <property type="entry name" value="predic_Ig_block"/>
    <property type="match status" value="1"/>
</dbReference>
<gene>
    <name evidence="5" type="ORF">GCW_03990</name>
</gene>
<feature type="compositionally biased region" description="Polar residues" evidence="1">
    <location>
        <begin position="61"/>
        <end position="70"/>
    </location>
</feature>
<dbReference type="RefSeq" id="WP_011883570.1">
    <property type="nucleotide sequence ID" value="NC_023030.2"/>
</dbReference>
<feature type="compositionally biased region" description="Pro residues" evidence="1">
    <location>
        <begin position="96"/>
        <end position="107"/>
    </location>
</feature>
<evidence type="ECO:0000313" key="5">
    <source>
        <dbReference type="EMBL" id="AHB99955.1"/>
    </source>
</evidence>
<dbReference type="eggNOG" id="COG0810">
    <property type="taxonomic scope" value="Bacteria"/>
</dbReference>
<evidence type="ECO:0000256" key="2">
    <source>
        <dbReference type="SAM" id="SignalP"/>
    </source>
</evidence>
<organism evidence="5 6">
    <name type="scientific">Mycoplasmoides gallisepticum S6</name>
    <dbReference type="NCBI Taxonomy" id="1006581"/>
    <lineage>
        <taxon>Bacteria</taxon>
        <taxon>Bacillati</taxon>
        <taxon>Mycoplasmatota</taxon>
        <taxon>Mycoplasmoidales</taxon>
        <taxon>Mycoplasmoidaceae</taxon>
        <taxon>Mycoplasmoides</taxon>
    </lineage>
</organism>